<proteinExistence type="predicted"/>
<evidence type="ECO:0000313" key="1">
    <source>
        <dbReference type="EMBL" id="TCC26719.1"/>
    </source>
</evidence>
<evidence type="ECO:0000313" key="2">
    <source>
        <dbReference type="Proteomes" id="UP000292385"/>
    </source>
</evidence>
<evidence type="ECO:0008006" key="3">
    <source>
        <dbReference type="Google" id="ProtNLM"/>
    </source>
</evidence>
<dbReference type="RefSeq" id="WP_131459376.1">
    <property type="nucleotide sequence ID" value="NZ_SJJY01000001.1"/>
</dbReference>
<gene>
    <name evidence="1" type="ORF">E0H58_01435</name>
</gene>
<sequence>MISDDLSTLFGAPAAGVRHRQGTVLTWDPDDGSNTIDVGGGTLTNVKVLSTGEAIALKAGHVVSLLGQGGSWWILGRVAGFGDPDFAGSSVAFETVASQASNFALTTGFTEITSTSLNVPAWADEALVSVSVSASIHNPRAVEDFAYLYAAISGLTSGSSFSGFAATGVVTSYDSLSHTHTATVSTSGPSTIAVSGYMLAQGAAWSATSTNRIYLAASGIYRSTV</sequence>
<dbReference type="EMBL" id="SJJY01000001">
    <property type="protein sequence ID" value="TCC26719.1"/>
    <property type="molecule type" value="Genomic_DNA"/>
</dbReference>
<comment type="caution">
    <text evidence="1">The sequence shown here is derived from an EMBL/GenBank/DDBJ whole genome shotgun (WGS) entry which is preliminary data.</text>
</comment>
<keyword evidence="2" id="KW-1185">Reference proteome</keyword>
<reference evidence="1 2" key="1">
    <citation type="submission" date="2019-02" db="EMBL/GenBank/DDBJ databases">
        <title>Kribbella capetownensis sp. nov. and Kribbella speibonae sp. nov., isolated from soil.</title>
        <authorList>
            <person name="Curtis S.M."/>
            <person name="Norton I."/>
            <person name="Everest G.J."/>
            <person name="Meyers P.R."/>
        </authorList>
    </citation>
    <scope>NUCLEOTIDE SEQUENCE [LARGE SCALE GENOMIC DNA]</scope>
    <source>
        <strain evidence="1 2">SK5</strain>
    </source>
</reference>
<dbReference type="Proteomes" id="UP000292385">
    <property type="component" value="Unassembled WGS sequence"/>
</dbReference>
<organism evidence="1 2">
    <name type="scientific">Kribbella speibonae</name>
    <dbReference type="NCBI Taxonomy" id="1572660"/>
    <lineage>
        <taxon>Bacteria</taxon>
        <taxon>Bacillati</taxon>
        <taxon>Actinomycetota</taxon>
        <taxon>Actinomycetes</taxon>
        <taxon>Propionibacteriales</taxon>
        <taxon>Kribbellaceae</taxon>
        <taxon>Kribbella</taxon>
    </lineage>
</organism>
<accession>A0ABY2AAI7</accession>
<protein>
    <recommendedName>
        <fullName evidence="3">SH3 domain-containing protein</fullName>
    </recommendedName>
</protein>
<name>A0ABY2AAI7_9ACTN</name>